<evidence type="ECO:0000259" key="5">
    <source>
        <dbReference type="Pfam" id="PF00478"/>
    </source>
</evidence>
<dbReference type="PANTHER" id="PTHR43170">
    <property type="entry name" value="GMP REDUCTASE"/>
    <property type="match status" value="1"/>
</dbReference>
<feature type="non-terminal residue" evidence="6">
    <location>
        <position position="82"/>
    </location>
</feature>
<evidence type="ECO:0000256" key="3">
    <source>
        <dbReference type="ARBA" id="ARBA00022857"/>
    </source>
</evidence>
<dbReference type="EC" id="1.7.1.7" evidence="1"/>
<gene>
    <name evidence="6" type="ORF">K8V08_09875</name>
</gene>
<keyword evidence="4 6" id="KW-0560">Oxidoreductase</keyword>
<sequence>MRFITESPRHDLTYSDVFLVPSRSSVASRFEVSLETDDGTGSTIPVVAANMTAVSGRRMAETMARRGGLAVLPQDIPLDAAA</sequence>
<dbReference type="Proteomes" id="UP000784435">
    <property type="component" value="Unassembled WGS sequence"/>
</dbReference>
<dbReference type="PANTHER" id="PTHR43170:SF5">
    <property type="entry name" value="GMP REDUCTASE"/>
    <property type="match status" value="1"/>
</dbReference>
<dbReference type="Pfam" id="PF00478">
    <property type="entry name" value="IMPDH"/>
    <property type="match status" value="1"/>
</dbReference>
<evidence type="ECO:0000313" key="7">
    <source>
        <dbReference type="Proteomes" id="UP000784435"/>
    </source>
</evidence>
<dbReference type="SUPFAM" id="SSF51412">
    <property type="entry name" value="Inosine monophosphate dehydrogenase (IMPDH)"/>
    <property type="match status" value="1"/>
</dbReference>
<dbReference type="GO" id="GO:0005829">
    <property type="term" value="C:cytosol"/>
    <property type="evidence" value="ECO:0007669"/>
    <property type="project" value="TreeGrafter"/>
</dbReference>
<dbReference type="EMBL" id="DYUK01000213">
    <property type="protein sequence ID" value="HJG80704.1"/>
    <property type="molecule type" value="Genomic_DNA"/>
</dbReference>
<organism evidence="6 7">
    <name type="scientific">Brevibacterium senegalense</name>
    <dbReference type="NCBI Taxonomy" id="1033736"/>
    <lineage>
        <taxon>Bacteria</taxon>
        <taxon>Bacillati</taxon>
        <taxon>Actinomycetota</taxon>
        <taxon>Actinomycetes</taxon>
        <taxon>Micrococcales</taxon>
        <taxon>Brevibacteriaceae</taxon>
        <taxon>Brevibacterium</taxon>
    </lineage>
</organism>
<dbReference type="AlphaFoldDB" id="A0A921MEB9"/>
<keyword evidence="3" id="KW-0521">NADP</keyword>
<dbReference type="InterPro" id="IPR013785">
    <property type="entry name" value="Aldolase_TIM"/>
</dbReference>
<proteinExistence type="predicted"/>
<protein>
    <recommendedName>
        <fullName evidence="2">GMP reductase</fullName>
        <ecNumber evidence="1">1.7.1.7</ecNumber>
    </recommendedName>
</protein>
<dbReference type="Gene3D" id="3.20.20.70">
    <property type="entry name" value="Aldolase class I"/>
    <property type="match status" value="1"/>
</dbReference>
<comment type="caution">
    <text evidence="6">The sequence shown here is derived from an EMBL/GenBank/DDBJ whole genome shotgun (WGS) entry which is preliminary data.</text>
</comment>
<evidence type="ECO:0000256" key="1">
    <source>
        <dbReference type="ARBA" id="ARBA00012678"/>
    </source>
</evidence>
<reference evidence="6" key="1">
    <citation type="journal article" date="2021" name="PeerJ">
        <title>Extensive microbial diversity within the chicken gut microbiome revealed by metagenomics and culture.</title>
        <authorList>
            <person name="Gilroy R."/>
            <person name="Ravi A."/>
            <person name="Getino M."/>
            <person name="Pursley I."/>
            <person name="Horton D.L."/>
            <person name="Alikhan N.F."/>
            <person name="Baker D."/>
            <person name="Gharbi K."/>
            <person name="Hall N."/>
            <person name="Watson M."/>
            <person name="Adriaenssens E.M."/>
            <person name="Foster-Nyarko E."/>
            <person name="Jarju S."/>
            <person name="Secka A."/>
            <person name="Antonio M."/>
            <person name="Oren A."/>
            <person name="Chaudhuri R.R."/>
            <person name="La Ragione R."/>
            <person name="Hildebrand F."/>
            <person name="Pallen M.J."/>
        </authorList>
    </citation>
    <scope>NUCLEOTIDE SEQUENCE</scope>
    <source>
        <strain evidence="6">ChiGjej5B5-7349</strain>
    </source>
</reference>
<feature type="domain" description="IMP dehydrogenase/GMP reductase" evidence="5">
    <location>
        <begin position="12"/>
        <end position="78"/>
    </location>
</feature>
<evidence type="ECO:0000256" key="4">
    <source>
        <dbReference type="ARBA" id="ARBA00023002"/>
    </source>
</evidence>
<evidence type="ECO:0000256" key="2">
    <source>
        <dbReference type="ARBA" id="ARBA00015800"/>
    </source>
</evidence>
<accession>A0A921MEB9</accession>
<name>A0A921MEB9_9MICO</name>
<evidence type="ECO:0000313" key="6">
    <source>
        <dbReference type="EMBL" id="HJG80704.1"/>
    </source>
</evidence>
<dbReference type="GO" id="GO:0003920">
    <property type="term" value="F:GMP reductase activity"/>
    <property type="evidence" value="ECO:0007669"/>
    <property type="project" value="UniProtKB-EC"/>
</dbReference>
<dbReference type="InterPro" id="IPR050139">
    <property type="entry name" value="GMP_reductase"/>
</dbReference>
<reference evidence="6" key="2">
    <citation type="submission" date="2021-09" db="EMBL/GenBank/DDBJ databases">
        <authorList>
            <person name="Gilroy R."/>
        </authorList>
    </citation>
    <scope>NUCLEOTIDE SEQUENCE</scope>
    <source>
        <strain evidence="6">ChiGjej5B5-7349</strain>
    </source>
</reference>
<dbReference type="InterPro" id="IPR001093">
    <property type="entry name" value="IMP_DH_GMPRt"/>
</dbReference>